<feature type="region of interest" description="Disordered" evidence="7">
    <location>
        <begin position="830"/>
        <end position="866"/>
    </location>
</feature>
<dbReference type="InterPro" id="IPR058606">
    <property type="entry name" value="HTH_Cic_C"/>
</dbReference>
<evidence type="ECO:0000256" key="5">
    <source>
        <dbReference type="ARBA" id="ARBA00023242"/>
    </source>
</evidence>
<dbReference type="SUPFAM" id="SSF47095">
    <property type="entry name" value="HMG-box"/>
    <property type="match status" value="1"/>
</dbReference>
<keyword evidence="9" id="KW-1185">Reference proteome</keyword>
<evidence type="ECO:0000256" key="1">
    <source>
        <dbReference type="ARBA" id="ARBA00022553"/>
    </source>
</evidence>
<dbReference type="InterPro" id="IPR052412">
    <property type="entry name" value="CC-Dev_Transcription_Reg"/>
</dbReference>
<dbReference type="Pfam" id="PF16090">
    <property type="entry name" value="DUF4819"/>
    <property type="match status" value="1"/>
</dbReference>
<keyword evidence="5 6" id="KW-0539">Nucleus</keyword>
<dbReference type="PANTHER" id="PTHR13059">
    <property type="entry name" value="HMG-BOX TRANSCRIPTION FACTOR BBX"/>
    <property type="match status" value="1"/>
</dbReference>
<dbReference type="CDD" id="cd21990">
    <property type="entry name" value="HMG-box_CIC-like"/>
    <property type="match status" value="1"/>
</dbReference>
<evidence type="ECO:0000256" key="4">
    <source>
        <dbReference type="ARBA" id="ARBA00023163"/>
    </source>
</evidence>
<feature type="domain" description="HMG box" evidence="8">
    <location>
        <begin position="1004"/>
        <end position="1072"/>
    </location>
</feature>
<dbReference type="InterPro" id="IPR036910">
    <property type="entry name" value="HMG_box_dom_sf"/>
</dbReference>
<protein>
    <submittedName>
        <fullName evidence="10">HMG box domain-containing protein</fullName>
    </submittedName>
</protein>
<organism evidence="9 10">
    <name type="scientific">Setaria digitata</name>
    <dbReference type="NCBI Taxonomy" id="48799"/>
    <lineage>
        <taxon>Eukaryota</taxon>
        <taxon>Metazoa</taxon>
        <taxon>Ecdysozoa</taxon>
        <taxon>Nematoda</taxon>
        <taxon>Chromadorea</taxon>
        <taxon>Rhabditida</taxon>
        <taxon>Spirurina</taxon>
        <taxon>Spiruromorpha</taxon>
        <taxon>Filarioidea</taxon>
        <taxon>Setariidae</taxon>
        <taxon>Setaria</taxon>
    </lineage>
</organism>
<dbReference type="PROSITE" id="PS50118">
    <property type="entry name" value="HMG_BOX_2"/>
    <property type="match status" value="1"/>
</dbReference>
<keyword evidence="3 6" id="KW-0238">DNA-binding</keyword>
<evidence type="ECO:0000256" key="3">
    <source>
        <dbReference type="ARBA" id="ARBA00023125"/>
    </source>
</evidence>
<feature type="region of interest" description="Disordered" evidence="7">
    <location>
        <begin position="611"/>
        <end position="673"/>
    </location>
</feature>
<reference evidence="10" key="1">
    <citation type="submission" date="2022-11" db="UniProtKB">
        <authorList>
            <consortium name="WormBaseParasite"/>
        </authorList>
    </citation>
    <scope>IDENTIFICATION</scope>
</reference>
<dbReference type="WBParaSite" id="sdigi.contig108.g4488.t1">
    <property type="protein sequence ID" value="sdigi.contig108.g4488.t1"/>
    <property type="gene ID" value="sdigi.contig108.g4488"/>
</dbReference>
<evidence type="ECO:0000256" key="6">
    <source>
        <dbReference type="PROSITE-ProRule" id="PRU00267"/>
    </source>
</evidence>
<dbReference type="Gene3D" id="1.10.30.10">
    <property type="entry name" value="High mobility group box domain"/>
    <property type="match status" value="1"/>
</dbReference>
<dbReference type="GO" id="GO:0005634">
    <property type="term" value="C:nucleus"/>
    <property type="evidence" value="ECO:0007669"/>
    <property type="project" value="UniProtKB-UniRule"/>
</dbReference>
<keyword evidence="2" id="KW-0805">Transcription regulation</keyword>
<evidence type="ECO:0000259" key="8">
    <source>
        <dbReference type="PROSITE" id="PS50118"/>
    </source>
</evidence>
<proteinExistence type="predicted"/>
<feature type="region of interest" description="Disordered" evidence="7">
    <location>
        <begin position="1"/>
        <end position="78"/>
    </location>
</feature>
<sequence>MDGNSEQGRNIRDDSSSVHPKLRGKRKATDDPTGAGGSLDSPPGSSSLLAQLHTSSSSSSSSQPQQQQAHGSGLTTATPQGMTLQVFDTLALMEQLKKRNLGLEIPTNFTVESVNETTINLEVWKASRVLARPPDIEGYLPACIKGIRANKDVTVQFDNGTEHVFEDVITSLREYPDILADQAPSPDSINVADVVCVKWKNDENIYRLAEVLKKTTWPIMFQMRLHVGISTDFWFHRASIRLLRPPWYDELNAMGSYNNSAIKNRVTENESQILQKKTSYSDVADSDDEPMKDDQIDGTSDANNFSGKSTPRSALGATVTERMSAQFFGLTPTQTVSGTSTAFDEVQHVQQCVANQTASGACAAAVQQQQRYKKGEIVTTPGGIRKKFNGKQWRRLCSKEGCNKRRGYCSRHLSLKGKSIRSESNLTTTLSPGASSIDWSHGEFSELSPVEGQGRRFDEADVANTLLNLHNTHGFLPSVSVEQPFSSSAPARFHHIVPSSTLAPKLISGSAPPLSHSRTVDDTLNEANKIDKSIINHGMFHPNLKTVTDRLLERTYPQPCDLLPLMPVAGPRKKNSSLELNACTNTNSPLLVELNPRFDPFNSFSMLSEVPNNAGTSKSDDSVSPMGEFSTSKKLSESDDILDDASIAGTDTEVDDASEKTQSCKGDGCNDENMTDNDDFEEDCNSSVHEQLFPGTEATGNVTGTFTGESIVGHDAMDGYSEGETDQEGTLIDFSRCVVKATETVKASNYDFVGPQNSRQIHLTILLAIYARMQCCNIGTRAFIMLNSPERSMTRNLKQFTGEKYSSSIPWHHLVPHLQKRMFENSLKEFGSTSDDSAQDADQKELRDYQQTSGGGKTLDADQSGADQQFEVEGGRYRHATDCVDKVQHHKVIDDENGREDFEIGILKSEARQQELFLREQHGVDREYGLEKRSGNVDTHVAAYCESETTKSISLNHFDFELEDGDAFELYTVDESMSTSSKKRKLQKALGSGIGDKKAVREHIRRPMNAFMIFSKRHRPLVHEKYPNRDNRTVSKILGEWWYSLGPEEKQKYHDLATQVKEAHFRAHPDWKWCSRERKKATNGIRLEREIHDSTMSDFDISDQIASGCINGKTLPLFSPTAPTIHRPISLRPEIDVVPGSPLVSPGCIPLSLIPSGSDQQSNRRYLDVLRPIMGLKADTSSSMLATDTDHLVSNSSSMLLQPLVSPLHHSSPFLWNNLPNLASHSIVPCEQQQRYHYTYGTFNTLRTFCSKAHTAFNSLMGISTPDRFHFDRNTTGESAPSLFSLPVSMSSENSLLIPLILSREEGTQNRSVLISYNEQMGRISFAHRVVPHLHSDILDNDQHSINLTNSRSSAFQVTVMKSAKMGEKTTNGNHLKSFSVEFTQPSEITPSLPHDSLTIIPCTKENLDTFVLMPTPAQRGMAKGQLRNMKCNFDKIEFGETNEIERAYEAVQKSRSVKNYNELTGAEDLIDVSALSFNGKIELGSPMKKLFKRNDDSMDKVLNQVDFEKKFANLPAFTPDDPQKGTATFPSTPSALLRTILEKQKCSKSDRDRGETFLEMPHIVQSTPRTSATSSARYDSSFFFGPNFNPSALHDHVTSYFIFKILCILNQDDSVSPLSFYSPRTPKTPLDSVTEKSASRKLLDHRRQLVVELLEEFGMFPSGQAISAFQNKYRQFFPNKQTLTLKIREIRQKMMASMQSPVTPSADCSFSQKQNNLFIKQSLCTSSNEHCCKELAASELNVSFDFQAYRFKSQVKTDEFH</sequence>
<dbReference type="Pfam" id="PF25981">
    <property type="entry name" value="HTH_Cic_C"/>
    <property type="match status" value="1"/>
</dbReference>
<dbReference type="InterPro" id="IPR032147">
    <property type="entry name" value="Cic_dom"/>
</dbReference>
<dbReference type="PANTHER" id="PTHR13059:SF13">
    <property type="entry name" value="PROTEIN CAPICUA HOMOLOG"/>
    <property type="match status" value="1"/>
</dbReference>
<dbReference type="FunFam" id="1.10.30.10:FF:000075">
    <property type="entry name" value="Capicua transcriptional repressor a"/>
    <property type="match status" value="1"/>
</dbReference>
<dbReference type="Proteomes" id="UP000887581">
    <property type="component" value="Unplaced"/>
</dbReference>
<feature type="compositionally biased region" description="Low complexity" evidence="7">
    <location>
        <begin position="38"/>
        <end position="74"/>
    </location>
</feature>
<feature type="compositionally biased region" description="Polar residues" evidence="7">
    <location>
        <begin position="297"/>
        <end position="312"/>
    </location>
</feature>
<dbReference type="GO" id="GO:0000981">
    <property type="term" value="F:DNA-binding transcription factor activity, RNA polymerase II-specific"/>
    <property type="evidence" value="ECO:0007669"/>
    <property type="project" value="TreeGrafter"/>
</dbReference>
<keyword evidence="4" id="KW-0804">Transcription</keyword>
<feature type="region of interest" description="Disordered" evidence="7">
    <location>
        <begin position="273"/>
        <end position="313"/>
    </location>
</feature>
<evidence type="ECO:0000256" key="7">
    <source>
        <dbReference type="SAM" id="MobiDB-lite"/>
    </source>
</evidence>
<accession>A0A915PJH4</accession>
<dbReference type="InterPro" id="IPR058607">
    <property type="entry name" value="HMG-box_Cic-like"/>
</dbReference>
<keyword evidence="1" id="KW-0597">Phosphoprotein</keyword>
<feature type="DNA-binding region" description="HMG box" evidence="6">
    <location>
        <begin position="1004"/>
        <end position="1072"/>
    </location>
</feature>
<name>A0A915PJH4_9BILA</name>
<dbReference type="InterPro" id="IPR009071">
    <property type="entry name" value="HMG_box_dom"/>
</dbReference>
<dbReference type="GO" id="GO:0000977">
    <property type="term" value="F:RNA polymerase II transcription regulatory region sequence-specific DNA binding"/>
    <property type="evidence" value="ECO:0007669"/>
    <property type="project" value="TreeGrafter"/>
</dbReference>
<dbReference type="SMART" id="SM00398">
    <property type="entry name" value="HMG"/>
    <property type="match status" value="1"/>
</dbReference>
<evidence type="ECO:0000313" key="9">
    <source>
        <dbReference type="Proteomes" id="UP000887581"/>
    </source>
</evidence>
<evidence type="ECO:0000313" key="10">
    <source>
        <dbReference type="WBParaSite" id="sdigi.contig108.g4488.t1"/>
    </source>
</evidence>
<dbReference type="Pfam" id="PF00505">
    <property type="entry name" value="HMG_box"/>
    <property type="match status" value="1"/>
</dbReference>
<evidence type="ECO:0000256" key="2">
    <source>
        <dbReference type="ARBA" id="ARBA00023015"/>
    </source>
</evidence>